<evidence type="ECO:0000313" key="3">
    <source>
        <dbReference type="Proteomes" id="UP000430120"/>
    </source>
</evidence>
<evidence type="ECO:0000259" key="1">
    <source>
        <dbReference type="Pfam" id="PF04965"/>
    </source>
</evidence>
<dbReference type="SUPFAM" id="SSF160719">
    <property type="entry name" value="gpW/gp25-like"/>
    <property type="match status" value="1"/>
</dbReference>
<dbReference type="Pfam" id="PF04965">
    <property type="entry name" value="GPW_gp25"/>
    <property type="match status" value="1"/>
</dbReference>
<sequence length="128" mass="14205">MARRLVDPPYLAFPLRVGTAGPVLAERSAHIRHQIEQVLFTLPGERVFRPEFGAGVKALVFEPNDSPMWQVTRRRLLASLAEALQGEVDPRSLEVEVDGEDATLQIRVAYTLAAIGHRDSQTFTLQSA</sequence>
<protein>
    <submittedName>
        <fullName evidence="2">GPW/gp25 family protein</fullName>
    </submittedName>
</protein>
<proteinExistence type="predicted"/>
<dbReference type="EMBL" id="VZPB01000076">
    <property type="protein sequence ID" value="KAB0574342.1"/>
    <property type="molecule type" value="Genomic_DNA"/>
</dbReference>
<gene>
    <name evidence="2" type="ORF">F7Q92_19680</name>
</gene>
<dbReference type="OrthoDB" id="9802846at2"/>
<keyword evidence="3" id="KW-1185">Reference proteome</keyword>
<evidence type="ECO:0000313" key="2">
    <source>
        <dbReference type="EMBL" id="KAB0574342.1"/>
    </source>
</evidence>
<organism evidence="2 3">
    <name type="scientific">Ideonella dechloratans</name>
    <dbReference type="NCBI Taxonomy" id="36863"/>
    <lineage>
        <taxon>Bacteria</taxon>
        <taxon>Pseudomonadati</taxon>
        <taxon>Pseudomonadota</taxon>
        <taxon>Betaproteobacteria</taxon>
        <taxon>Burkholderiales</taxon>
        <taxon>Sphaerotilaceae</taxon>
        <taxon>Ideonella</taxon>
    </lineage>
</organism>
<reference evidence="2 3" key="1">
    <citation type="submission" date="2019-09" db="EMBL/GenBank/DDBJ databases">
        <title>Draft genome sequences of 48 bacterial type strains from the CCUG.</title>
        <authorList>
            <person name="Tunovic T."/>
            <person name="Pineiro-Iglesias B."/>
            <person name="Unosson C."/>
            <person name="Inganas E."/>
            <person name="Ohlen M."/>
            <person name="Cardew S."/>
            <person name="Jensie-Markopoulos S."/>
            <person name="Salva-Serra F."/>
            <person name="Jaen-Luchoro D."/>
            <person name="Karlsson R."/>
            <person name="Svensson-Stadler L."/>
            <person name="Chun J."/>
            <person name="Moore E."/>
        </authorList>
    </citation>
    <scope>NUCLEOTIDE SEQUENCE [LARGE SCALE GENOMIC DNA]</scope>
    <source>
        <strain evidence="2 3">CCUG 30977</strain>
    </source>
</reference>
<dbReference type="RefSeq" id="WP_151125778.1">
    <property type="nucleotide sequence ID" value="NZ_CP088081.1"/>
</dbReference>
<name>A0A643F9A2_IDEDE</name>
<accession>A0A643F9A2</accession>
<dbReference type="InterPro" id="IPR007048">
    <property type="entry name" value="IraD/Gp25-like"/>
</dbReference>
<dbReference type="Gene3D" id="3.10.450.40">
    <property type="match status" value="1"/>
</dbReference>
<comment type="caution">
    <text evidence="2">The sequence shown here is derived from an EMBL/GenBank/DDBJ whole genome shotgun (WGS) entry which is preliminary data.</text>
</comment>
<dbReference type="Proteomes" id="UP000430120">
    <property type="component" value="Unassembled WGS sequence"/>
</dbReference>
<dbReference type="AlphaFoldDB" id="A0A643F9A2"/>
<feature type="domain" description="IraD/Gp25-like" evidence="1">
    <location>
        <begin position="27"/>
        <end position="114"/>
    </location>
</feature>